<dbReference type="InterPro" id="IPR050748">
    <property type="entry name" value="Glycosyltrans_8_dom-fam"/>
</dbReference>
<feature type="domain" description="DUF4422" evidence="4">
    <location>
        <begin position="25"/>
        <end position="245"/>
    </location>
</feature>
<name>A0A0S2CGZ8_CAMJU</name>
<dbReference type="EMBL" id="KT893432">
    <property type="protein sequence ID" value="ALN43999.1"/>
    <property type="molecule type" value="Genomic_DNA"/>
</dbReference>
<dbReference type="Gene3D" id="3.90.550.10">
    <property type="entry name" value="Spore Coat Polysaccharide Biosynthesis Protein SpsA, Chain A"/>
    <property type="match status" value="1"/>
</dbReference>
<evidence type="ECO:0000259" key="4">
    <source>
        <dbReference type="Pfam" id="PF14393"/>
    </source>
</evidence>
<keyword evidence="1" id="KW-0328">Glycosyltransferase</keyword>
<dbReference type="GO" id="GO:0016757">
    <property type="term" value="F:glycosyltransferase activity"/>
    <property type="evidence" value="ECO:0007669"/>
    <property type="project" value="UniProtKB-KW"/>
</dbReference>
<sequence>MENIKIFLSHRIDLEAEKVNMPFAYHIECGSFFKKTTDLLRDDVGDNISFKRDSYCELTVQYWMWKNVNAEYYGLCHYRRFFSFSDNALNLSRGKTESNNGCIVEDYITDEILNRYEINKNKMKKIILENDVVVCSDIDLGNSNNYDAMLRSPEYHNIEDMQEAMNIIKEKYPKMFNIAEKYMKGHRCRLYNCFIMKKNIFLDYSKWLFDILFELEKRVDISYYGIQKYRTFGTIGERLFGIYIMYLKENKFKVSERPLIFITYPKRQRKLIPFFNKNQITIVSNFNNEYVPVYTSFLISSLEKLSKDNKYEYIILSQDISNTNKLILEKLVEEYNMYLNIKITFYDPFIYLDRIKLFVDNPVYSKDLYVRIIIPYILSEYDKVIVIDCDTICNVDLSELYSIDLKNCILGAVKDVVLLGWLNDKLKDSLQYYKTILKNPYNYCNTGILLFNCSKARDKYTLEYILNCIEKSNYRIYEQDMINVLYQQDIYFLDEGWNVYTYSNAFIEQSIKLAPLKNYLAYINARKNPKIIHFAGHPKPWWVDCDFDIEFWKYARKSPYYEHLLHIKNWHLVNHMLLNNFKLSVKYRKKIVKFFFPIGSRRRIVYEIYKKLFK</sequence>
<dbReference type="InterPro" id="IPR025536">
    <property type="entry name" value="DUF4422"/>
</dbReference>
<evidence type="ECO:0000256" key="3">
    <source>
        <dbReference type="ARBA" id="ARBA00022723"/>
    </source>
</evidence>
<evidence type="ECO:0000256" key="2">
    <source>
        <dbReference type="ARBA" id="ARBA00022679"/>
    </source>
</evidence>
<accession>A0A0S2CGZ8</accession>
<proteinExistence type="predicted"/>
<keyword evidence="2" id="KW-0808">Transferase</keyword>
<dbReference type="CDD" id="cd04194">
    <property type="entry name" value="GT8_A4GalT_like"/>
    <property type="match status" value="1"/>
</dbReference>
<dbReference type="InterPro" id="IPR002495">
    <property type="entry name" value="Glyco_trans_8"/>
</dbReference>
<dbReference type="SUPFAM" id="SSF53448">
    <property type="entry name" value="Nucleotide-diphospho-sugar transferases"/>
    <property type="match status" value="1"/>
</dbReference>
<dbReference type="AlphaFoldDB" id="A0A0S2CGZ8"/>
<dbReference type="InterPro" id="IPR029044">
    <property type="entry name" value="Nucleotide-diphossugar_trans"/>
</dbReference>
<dbReference type="GO" id="GO:0046872">
    <property type="term" value="F:metal ion binding"/>
    <property type="evidence" value="ECO:0007669"/>
    <property type="project" value="UniProtKB-KW"/>
</dbReference>
<dbReference type="Pfam" id="PF01501">
    <property type="entry name" value="Glyco_transf_8"/>
    <property type="match status" value="1"/>
</dbReference>
<protein>
    <recommendedName>
        <fullName evidence="4">DUF4422 domain-containing protein</fullName>
    </recommendedName>
</protein>
<evidence type="ECO:0000313" key="5">
    <source>
        <dbReference type="EMBL" id="ALN43999.1"/>
    </source>
</evidence>
<dbReference type="PANTHER" id="PTHR13778">
    <property type="entry name" value="GLYCOSYLTRANSFERASE 8 DOMAIN-CONTAINING PROTEIN"/>
    <property type="match status" value="1"/>
</dbReference>
<dbReference type="PANTHER" id="PTHR13778:SF47">
    <property type="entry name" value="LIPOPOLYSACCHARIDE 1,3-GALACTOSYLTRANSFERASE"/>
    <property type="match status" value="1"/>
</dbReference>
<evidence type="ECO:0000256" key="1">
    <source>
        <dbReference type="ARBA" id="ARBA00022676"/>
    </source>
</evidence>
<dbReference type="Pfam" id="PF14393">
    <property type="entry name" value="DUF4422"/>
    <property type="match status" value="1"/>
</dbReference>
<organism evidence="5">
    <name type="scientific">Campylobacter jejuni subsp. jejuni</name>
    <dbReference type="NCBI Taxonomy" id="32022"/>
    <lineage>
        <taxon>Bacteria</taxon>
        <taxon>Pseudomonadati</taxon>
        <taxon>Campylobacterota</taxon>
        <taxon>Epsilonproteobacteria</taxon>
        <taxon>Campylobacterales</taxon>
        <taxon>Campylobacteraceae</taxon>
        <taxon>Campylobacter</taxon>
    </lineage>
</organism>
<reference evidence="5" key="1">
    <citation type="journal article" date="2015" name="PLoS ONE">
        <title>Updated Campylobacter jejuni Capsule PCR Multiplex Typing System and Its Application to Clinical Isolates from South and Southeast Asia.</title>
        <authorList>
            <person name="Poly F."/>
            <person name="Serichantalergs O."/>
            <person name="Kuroiwa J."/>
            <person name="Pootong P."/>
            <person name="Mason C."/>
            <person name="Guerry P."/>
            <person name="Parker C.T."/>
        </authorList>
    </citation>
    <scope>NUCLEOTIDE SEQUENCE</scope>
    <source>
        <strain evidence="5">RM3432</strain>
    </source>
</reference>
<gene>
    <name evidence="5" type="ORF">HS45.19</name>
</gene>
<keyword evidence="3" id="KW-0479">Metal-binding</keyword>